<name>A0A653DKA3_CALMS</name>
<organism evidence="1 2">
    <name type="scientific">Callosobruchus maculatus</name>
    <name type="common">Southern cowpea weevil</name>
    <name type="synonym">Pulse bruchid</name>
    <dbReference type="NCBI Taxonomy" id="64391"/>
    <lineage>
        <taxon>Eukaryota</taxon>
        <taxon>Metazoa</taxon>
        <taxon>Ecdysozoa</taxon>
        <taxon>Arthropoda</taxon>
        <taxon>Hexapoda</taxon>
        <taxon>Insecta</taxon>
        <taxon>Pterygota</taxon>
        <taxon>Neoptera</taxon>
        <taxon>Endopterygota</taxon>
        <taxon>Coleoptera</taxon>
        <taxon>Polyphaga</taxon>
        <taxon>Cucujiformia</taxon>
        <taxon>Chrysomeloidea</taxon>
        <taxon>Chrysomelidae</taxon>
        <taxon>Bruchinae</taxon>
        <taxon>Bruchini</taxon>
        <taxon>Callosobruchus</taxon>
    </lineage>
</organism>
<feature type="non-terminal residue" evidence="1">
    <location>
        <position position="31"/>
    </location>
</feature>
<evidence type="ECO:0000313" key="2">
    <source>
        <dbReference type="Proteomes" id="UP000410492"/>
    </source>
</evidence>
<accession>A0A653DKA3</accession>
<proteinExistence type="predicted"/>
<reference evidence="1 2" key="1">
    <citation type="submission" date="2019-01" db="EMBL/GenBank/DDBJ databases">
        <authorList>
            <person name="Sayadi A."/>
        </authorList>
    </citation>
    <scope>NUCLEOTIDE SEQUENCE [LARGE SCALE GENOMIC DNA]</scope>
</reference>
<sequence length="31" mass="3696">MDVFLYIDKRMKCCTTAILLFEPTLKYLLDP</sequence>
<protein>
    <submittedName>
        <fullName evidence="1">Uncharacterized protein</fullName>
    </submittedName>
</protein>
<gene>
    <name evidence="1" type="ORF">CALMAC_LOCUS18266</name>
</gene>
<dbReference type="EMBL" id="CAACVG010012672">
    <property type="protein sequence ID" value="VEN60636.1"/>
    <property type="molecule type" value="Genomic_DNA"/>
</dbReference>
<dbReference type="Proteomes" id="UP000410492">
    <property type="component" value="Unassembled WGS sequence"/>
</dbReference>
<keyword evidence="2" id="KW-1185">Reference proteome</keyword>
<evidence type="ECO:0000313" key="1">
    <source>
        <dbReference type="EMBL" id="VEN60636.1"/>
    </source>
</evidence>
<dbReference type="AlphaFoldDB" id="A0A653DKA3"/>